<name>A0A8J4RKN4_9ROSI</name>
<sequence>MTCHTHIFFFISKYEFHSPLFLNPSFVFLLNIFCILEGNQVKPTCYLRDLDIKGDYHTQYENMKGRVRWNEANLVENEANKPVRQKISEPKTPFHQMIEEDDTPSPIPESVASVGYAEHAEAIRNALNVVSTQKHSAPLERSVSSSSEDDADAMEQDEGSVKINRDMSFNSHRKAHYDEFLRVKELKQKGYFEDEDYEDHNVRKHNSPSLLSDGVRAIQIDGNGVRTIHIDGDDEILRTIEIQEDAESLPRTIDIHEDAESLPQGRFLPHKRT</sequence>
<dbReference type="OrthoDB" id="551302at2759"/>
<protein>
    <recommendedName>
        <fullName evidence="4">Protein phosphatase inhibitor 2</fullName>
    </recommendedName>
</protein>
<dbReference type="EMBL" id="JRKL02000537">
    <property type="protein sequence ID" value="KAF3970404.1"/>
    <property type="molecule type" value="Genomic_DNA"/>
</dbReference>
<dbReference type="GO" id="GO:0009966">
    <property type="term" value="P:regulation of signal transduction"/>
    <property type="evidence" value="ECO:0007669"/>
    <property type="project" value="InterPro"/>
</dbReference>
<dbReference type="PANTHER" id="PTHR12398:SF28">
    <property type="entry name" value="PROTEIN PHOSPHATASE INHIBITOR 2-LIKE ISOFORM X1"/>
    <property type="match status" value="1"/>
</dbReference>
<dbReference type="InterPro" id="IPR007062">
    <property type="entry name" value="PPI-2"/>
</dbReference>
<evidence type="ECO:0000313" key="3">
    <source>
        <dbReference type="Proteomes" id="UP000737018"/>
    </source>
</evidence>
<dbReference type="AlphaFoldDB" id="A0A8J4RKN4"/>
<evidence type="ECO:0000256" key="1">
    <source>
        <dbReference type="SAM" id="MobiDB-lite"/>
    </source>
</evidence>
<dbReference type="Proteomes" id="UP000737018">
    <property type="component" value="Unassembled WGS sequence"/>
</dbReference>
<evidence type="ECO:0000313" key="2">
    <source>
        <dbReference type="EMBL" id="KAF3970404.1"/>
    </source>
</evidence>
<feature type="region of interest" description="Disordered" evidence="1">
    <location>
        <begin position="133"/>
        <end position="157"/>
    </location>
</feature>
<organism evidence="2 3">
    <name type="scientific">Castanea mollissima</name>
    <name type="common">Chinese chestnut</name>
    <dbReference type="NCBI Taxonomy" id="60419"/>
    <lineage>
        <taxon>Eukaryota</taxon>
        <taxon>Viridiplantae</taxon>
        <taxon>Streptophyta</taxon>
        <taxon>Embryophyta</taxon>
        <taxon>Tracheophyta</taxon>
        <taxon>Spermatophyta</taxon>
        <taxon>Magnoliopsida</taxon>
        <taxon>eudicotyledons</taxon>
        <taxon>Gunneridae</taxon>
        <taxon>Pentapetalae</taxon>
        <taxon>rosids</taxon>
        <taxon>fabids</taxon>
        <taxon>Fagales</taxon>
        <taxon>Fagaceae</taxon>
        <taxon>Castanea</taxon>
    </lineage>
</organism>
<dbReference type="PANTHER" id="PTHR12398">
    <property type="entry name" value="PROTEIN PHOSPHATASE INHIBITOR"/>
    <property type="match status" value="1"/>
</dbReference>
<gene>
    <name evidence="2" type="ORF">CMV_005903</name>
</gene>
<proteinExistence type="predicted"/>
<comment type="caution">
    <text evidence="2">The sequence shown here is derived from an EMBL/GenBank/DDBJ whole genome shotgun (WGS) entry which is preliminary data.</text>
</comment>
<keyword evidence="3" id="KW-1185">Reference proteome</keyword>
<feature type="compositionally biased region" description="Acidic residues" evidence="1">
    <location>
        <begin position="147"/>
        <end position="157"/>
    </location>
</feature>
<dbReference type="GO" id="GO:0004864">
    <property type="term" value="F:protein phosphatase inhibitor activity"/>
    <property type="evidence" value="ECO:0007669"/>
    <property type="project" value="InterPro"/>
</dbReference>
<dbReference type="Pfam" id="PF04979">
    <property type="entry name" value="IPP-2"/>
    <property type="match status" value="1"/>
</dbReference>
<accession>A0A8J4RKN4</accession>
<reference evidence="2" key="1">
    <citation type="submission" date="2020-03" db="EMBL/GenBank/DDBJ databases">
        <title>Castanea mollissima Vanexum genome sequencing.</title>
        <authorList>
            <person name="Staton M."/>
        </authorList>
    </citation>
    <scope>NUCLEOTIDE SEQUENCE</scope>
    <source>
        <tissue evidence="2">Leaf</tissue>
    </source>
</reference>
<evidence type="ECO:0008006" key="4">
    <source>
        <dbReference type="Google" id="ProtNLM"/>
    </source>
</evidence>